<dbReference type="SUPFAM" id="SSF52047">
    <property type="entry name" value="RNI-like"/>
    <property type="match status" value="1"/>
</dbReference>
<proteinExistence type="predicted"/>
<name>A0A9P6QCP0_9FUNG</name>
<evidence type="ECO:0000256" key="1">
    <source>
        <dbReference type="SAM" id="MobiDB-lite"/>
    </source>
</evidence>
<dbReference type="EMBL" id="JAAAJA010000077">
    <property type="protein sequence ID" value="KAG0263332.1"/>
    <property type="molecule type" value="Genomic_DNA"/>
</dbReference>
<accession>A0A9P6QCP0</accession>
<evidence type="ECO:0008006" key="4">
    <source>
        <dbReference type="Google" id="ProtNLM"/>
    </source>
</evidence>
<feature type="region of interest" description="Disordered" evidence="1">
    <location>
        <begin position="740"/>
        <end position="764"/>
    </location>
</feature>
<keyword evidence="3" id="KW-1185">Reference proteome</keyword>
<evidence type="ECO:0000313" key="2">
    <source>
        <dbReference type="EMBL" id="KAG0263332.1"/>
    </source>
</evidence>
<gene>
    <name evidence="2" type="ORF">BG011_008961</name>
</gene>
<reference evidence="2" key="1">
    <citation type="journal article" date="2020" name="Fungal Divers.">
        <title>Resolving the Mortierellaceae phylogeny through synthesis of multi-gene phylogenetics and phylogenomics.</title>
        <authorList>
            <person name="Vandepol N."/>
            <person name="Liber J."/>
            <person name="Desiro A."/>
            <person name="Na H."/>
            <person name="Kennedy M."/>
            <person name="Barry K."/>
            <person name="Grigoriev I.V."/>
            <person name="Miller A.N."/>
            <person name="O'Donnell K."/>
            <person name="Stajich J.E."/>
            <person name="Bonito G."/>
        </authorList>
    </citation>
    <scope>NUCLEOTIDE SEQUENCE</scope>
    <source>
        <strain evidence="2">KOD948</strain>
    </source>
</reference>
<evidence type="ECO:0000313" key="3">
    <source>
        <dbReference type="Proteomes" id="UP000726737"/>
    </source>
</evidence>
<dbReference type="Proteomes" id="UP000726737">
    <property type="component" value="Unassembled WGS sequence"/>
</dbReference>
<protein>
    <recommendedName>
        <fullName evidence="4">RNI-like protein</fullName>
    </recommendedName>
</protein>
<comment type="caution">
    <text evidence="2">The sequence shown here is derived from an EMBL/GenBank/DDBJ whole genome shotgun (WGS) entry which is preliminary data.</text>
</comment>
<organism evidence="2 3">
    <name type="scientific">Mortierella polycephala</name>
    <dbReference type="NCBI Taxonomy" id="41804"/>
    <lineage>
        <taxon>Eukaryota</taxon>
        <taxon>Fungi</taxon>
        <taxon>Fungi incertae sedis</taxon>
        <taxon>Mucoromycota</taxon>
        <taxon>Mortierellomycotina</taxon>
        <taxon>Mortierellomycetes</taxon>
        <taxon>Mortierellales</taxon>
        <taxon>Mortierellaceae</taxon>
        <taxon>Mortierella</taxon>
    </lineage>
</organism>
<sequence length="1015" mass="114370">MSAIGVTAPHTVRNDSGCSIGSLTYPGNGNFSDMMVHMQNVKQAQDELAGILIEFQKSEAWRKEEERMTYERNDRISHFLSQEPQMPSTVLPRLFVVLPTHAGYAAYKNNPTDPMGLRLFFLCECGRYDKDKEDPYAHKIHMADTTGYPVKDSNQFLTEFGPYVLTMMEMVQHSFKSCEMTVPDLMSMRIPDKNIFASVLTALGHEGNPISLIEAVLKCITDTHRNRKAAIGQIANTQVGEEMDGEQSEAGLTTITERLAIDLTSLRSHLGIGDEDTVGGQHLSGVHWRCSKGANLSRRKKDVKFLKDYILDECSGLFDDRLQMIDIKVPSMSASNKFFRKLEKIGYCPDLTLRFGWDATVKDITAISQSIKEAEVRDLTLDISSFRTPFFTTDRRSRLILDHAFGGLESLRVLGQHNIYQDIRDDFSSTETASIRKLAIDSVLPTDLSKKSHALDKIIKRCNSVINLSLKCAEVPKTFEYLAEKKDILQFLKTVCLSSPTSGFSVTARVLQGAILSMEVVASFSELNEADIMFLQNNKISKLRLGGLPSDPDQVEALVSFMTKSIQLTEIDLYCPPERYPAVLEFVQKESRSTFLKVIRLHCERSQGSRCRNDIIDLTVSQNGEHPQYTAIIKMGEDDPINNSKVELQSAFPSTIFKHYGQHIRVLHCDRRFTDDLAFLLLQSVQDGSSLVDLELNPTSLGPRGIESIETVIQKSADLKQLSFWFEDLHEDLIEEIDSRTQKEQDIDASPPEGMSENVPEKVPEELSETMLGKMSVKKFEEMSEDSTQALESEVNITEELGFEPVERPKNQFQKACDLLRGYSGRLNGLYLSGNKASTWISKLQEDSWTREQFPRLETFGVMCKSAQAIGADHVQWITEMISGPQSSSVAGSLLSPSHTLMPTESAVVPLREVWLERANLTFTGWETVVRALDLHTLQTVIFHKTNFDLDGLECLLQHMPKETLMMKLKYLYVHVAGVASPKDRKRLERLRSEIRAKIKVEDAEVYIVATTDDV</sequence>
<dbReference type="AlphaFoldDB" id="A0A9P6QCP0"/>